<feature type="compositionally biased region" description="Basic and acidic residues" evidence="4">
    <location>
        <begin position="265"/>
        <end position="276"/>
    </location>
</feature>
<dbReference type="AlphaFoldDB" id="A0A804PVR7"/>
<dbReference type="PANTHER" id="PTHR11699">
    <property type="entry name" value="ALDEHYDE DEHYDROGENASE-RELATED"/>
    <property type="match status" value="1"/>
</dbReference>
<accession>A0A804PVR7</accession>
<evidence type="ECO:0000313" key="7">
    <source>
        <dbReference type="Proteomes" id="UP000007305"/>
    </source>
</evidence>
<dbReference type="InterPro" id="IPR015590">
    <property type="entry name" value="Aldehyde_DH_dom"/>
</dbReference>
<dbReference type="InterPro" id="IPR016162">
    <property type="entry name" value="Ald_DH_N"/>
</dbReference>
<reference evidence="6" key="3">
    <citation type="submission" date="2021-05" db="UniProtKB">
        <authorList>
            <consortium name="EnsemblPlants"/>
        </authorList>
    </citation>
    <scope>IDENTIFICATION</scope>
    <source>
        <strain evidence="6">cv. B73</strain>
    </source>
</reference>
<keyword evidence="3" id="KW-0520">NAD</keyword>
<dbReference type="Gramene" id="Zm00001eb277100_T002">
    <property type="protein sequence ID" value="Zm00001eb277100_P002"/>
    <property type="gene ID" value="Zm00001eb277100"/>
</dbReference>
<evidence type="ECO:0000313" key="6">
    <source>
        <dbReference type="EnsemblPlants" id="Zm00001eb277100_P002"/>
    </source>
</evidence>
<gene>
    <name evidence="6" type="primary">LOC103629801</name>
</gene>
<protein>
    <recommendedName>
        <fullName evidence="5">Aldehyde dehydrogenase domain-containing protein</fullName>
    </recommendedName>
</protein>
<keyword evidence="2" id="KW-0560">Oxidoreductase</keyword>
<evidence type="ECO:0000256" key="4">
    <source>
        <dbReference type="SAM" id="MobiDB-lite"/>
    </source>
</evidence>
<reference evidence="7" key="1">
    <citation type="journal article" date="2009" name="Science">
        <title>The B73 maize genome: complexity, diversity, and dynamics.</title>
        <authorList>
            <person name="Schnable P.S."/>
            <person name="Ware D."/>
            <person name="Fulton R.S."/>
            <person name="Stein J.C."/>
            <person name="Wei F."/>
            <person name="Pasternak S."/>
            <person name="Liang C."/>
            <person name="Zhang J."/>
            <person name="Fulton L."/>
            <person name="Graves T.A."/>
            <person name="Minx P."/>
            <person name="Reily A.D."/>
            <person name="Courtney L."/>
            <person name="Kruchowski S.S."/>
            <person name="Tomlinson C."/>
            <person name="Strong C."/>
            <person name="Delehaunty K."/>
            <person name="Fronick C."/>
            <person name="Courtney B."/>
            <person name="Rock S.M."/>
            <person name="Belter E."/>
            <person name="Du F."/>
            <person name="Kim K."/>
            <person name="Abbott R.M."/>
            <person name="Cotton M."/>
            <person name="Levy A."/>
            <person name="Marchetto P."/>
            <person name="Ochoa K."/>
            <person name="Jackson S.M."/>
            <person name="Gillam B."/>
            <person name="Chen W."/>
            <person name="Yan L."/>
            <person name="Higginbotham J."/>
            <person name="Cardenas M."/>
            <person name="Waligorski J."/>
            <person name="Applebaum E."/>
            <person name="Phelps L."/>
            <person name="Falcone J."/>
            <person name="Kanchi K."/>
            <person name="Thane T."/>
            <person name="Scimone A."/>
            <person name="Thane N."/>
            <person name="Henke J."/>
            <person name="Wang T."/>
            <person name="Ruppert J."/>
            <person name="Shah N."/>
            <person name="Rotter K."/>
            <person name="Hodges J."/>
            <person name="Ingenthron E."/>
            <person name="Cordes M."/>
            <person name="Kohlberg S."/>
            <person name="Sgro J."/>
            <person name="Delgado B."/>
            <person name="Mead K."/>
            <person name="Chinwalla A."/>
            <person name="Leonard S."/>
            <person name="Crouse K."/>
            <person name="Collura K."/>
            <person name="Kudrna D."/>
            <person name="Currie J."/>
            <person name="He R."/>
            <person name="Angelova A."/>
            <person name="Rajasekar S."/>
            <person name="Mueller T."/>
            <person name="Lomeli R."/>
            <person name="Scara G."/>
            <person name="Ko A."/>
            <person name="Delaney K."/>
            <person name="Wissotski M."/>
            <person name="Lopez G."/>
            <person name="Campos D."/>
            <person name="Braidotti M."/>
            <person name="Ashley E."/>
            <person name="Golser W."/>
            <person name="Kim H."/>
            <person name="Lee S."/>
            <person name="Lin J."/>
            <person name="Dujmic Z."/>
            <person name="Kim W."/>
            <person name="Talag J."/>
            <person name="Zuccolo A."/>
            <person name="Fan C."/>
            <person name="Sebastian A."/>
            <person name="Kramer M."/>
            <person name="Spiegel L."/>
            <person name="Nascimento L."/>
            <person name="Zutavern T."/>
            <person name="Miller B."/>
            <person name="Ambroise C."/>
            <person name="Muller S."/>
            <person name="Spooner W."/>
            <person name="Narechania A."/>
            <person name="Ren L."/>
            <person name="Wei S."/>
            <person name="Kumari S."/>
            <person name="Faga B."/>
            <person name="Levy M.J."/>
            <person name="McMahan L."/>
            <person name="Van Buren P."/>
            <person name="Vaughn M.W."/>
            <person name="Ying K."/>
            <person name="Yeh C.-T."/>
            <person name="Emrich S.J."/>
            <person name="Jia Y."/>
            <person name="Kalyanaraman A."/>
            <person name="Hsia A.-P."/>
            <person name="Barbazuk W.B."/>
            <person name="Baucom R.S."/>
            <person name="Brutnell T.P."/>
            <person name="Carpita N.C."/>
            <person name="Chaparro C."/>
            <person name="Chia J.-M."/>
            <person name="Deragon J.-M."/>
            <person name="Estill J.C."/>
            <person name="Fu Y."/>
            <person name="Jeddeloh J.A."/>
            <person name="Han Y."/>
            <person name="Lee H."/>
            <person name="Li P."/>
            <person name="Lisch D.R."/>
            <person name="Liu S."/>
            <person name="Liu Z."/>
            <person name="Nagel D.H."/>
            <person name="McCann M.C."/>
            <person name="SanMiguel P."/>
            <person name="Myers A.M."/>
            <person name="Nettleton D."/>
            <person name="Nguyen J."/>
            <person name="Penning B.W."/>
            <person name="Ponnala L."/>
            <person name="Schneider K.L."/>
            <person name="Schwartz D.C."/>
            <person name="Sharma A."/>
            <person name="Soderlund C."/>
            <person name="Springer N.M."/>
            <person name="Sun Q."/>
            <person name="Wang H."/>
            <person name="Waterman M."/>
            <person name="Westerman R."/>
            <person name="Wolfgruber T.K."/>
            <person name="Yang L."/>
            <person name="Yu Y."/>
            <person name="Zhang L."/>
            <person name="Zhou S."/>
            <person name="Zhu Q."/>
            <person name="Bennetzen J.L."/>
            <person name="Dawe R.K."/>
            <person name="Jiang J."/>
            <person name="Jiang N."/>
            <person name="Presting G.G."/>
            <person name="Wessler S.R."/>
            <person name="Aluru S."/>
            <person name="Martienssen R.A."/>
            <person name="Clifton S.W."/>
            <person name="McCombie W.R."/>
            <person name="Wing R.A."/>
            <person name="Wilson R.K."/>
        </authorList>
    </citation>
    <scope>NUCLEOTIDE SEQUENCE [LARGE SCALE GENOMIC DNA]</scope>
    <source>
        <strain evidence="7">cv. B73</strain>
    </source>
</reference>
<keyword evidence="8" id="KW-1267">Proteomics identification</keyword>
<dbReference type="EnsemblPlants" id="Zm00001eb277100_T002">
    <property type="protein sequence ID" value="Zm00001eb277100_P002"/>
    <property type="gene ID" value="Zm00001eb277100"/>
</dbReference>
<dbReference type="Gene3D" id="3.40.605.10">
    <property type="entry name" value="Aldehyde Dehydrogenase, Chain A, domain 1"/>
    <property type="match status" value="1"/>
</dbReference>
<proteinExistence type="evidence at protein level"/>
<evidence type="ECO:0000256" key="2">
    <source>
        <dbReference type="ARBA" id="ARBA00023002"/>
    </source>
</evidence>
<dbReference type="SUPFAM" id="SSF53720">
    <property type="entry name" value="ALDH-like"/>
    <property type="match status" value="1"/>
</dbReference>
<feature type="compositionally biased region" description="Basic residues" evidence="4">
    <location>
        <begin position="287"/>
        <end position="307"/>
    </location>
</feature>
<evidence type="ECO:0000259" key="5">
    <source>
        <dbReference type="Pfam" id="PF00171"/>
    </source>
</evidence>
<keyword evidence="7" id="KW-1185">Reference proteome</keyword>
<dbReference type="Proteomes" id="UP000007305">
    <property type="component" value="Chromosome 6"/>
</dbReference>
<feature type="compositionally biased region" description="Basic residues" evidence="4">
    <location>
        <begin position="314"/>
        <end position="330"/>
    </location>
</feature>
<feature type="domain" description="Aldehyde dehydrogenase" evidence="5">
    <location>
        <begin position="42"/>
        <end position="254"/>
    </location>
</feature>
<dbReference type="FunFam" id="3.40.605.10:FF:000011">
    <property type="entry name" value="ALD5p Mitochondrial aldehyde dehydrogenase"/>
    <property type="match status" value="1"/>
</dbReference>
<dbReference type="InterPro" id="IPR016161">
    <property type="entry name" value="Ald_DH/histidinol_DH"/>
</dbReference>
<evidence type="ECO:0000256" key="1">
    <source>
        <dbReference type="ARBA" id="ARBA00009986"/>
    </source>
</evidence>
<evidence type="ECO:0000256" key="3">
    <source>
        <dbReference type="ARBA" id="ARBA00023027"/>
    </source>
</evidence>
<comment type="similarity">
    <text evidence="1">Belongs to the aldehyde dehydrogenase family.</text>
</comment>
<reference evidence="6" key="2">
    <citation type="submission" date="2019-07" db="EMBL/GenBank/DDBJ databases">
        <authorList>
            <person name="Seetharam A."/>
            <person name="Woodhouse M."/>
            <person name="Cannon E."/>
        </authorList>
    </citation>
    <scope>NUCLEOTIDE SEQUENCE [LARGE SCALE GENOMIC DNA]</scope>
    <source>
        <strain evidence="6">cv. B73</strain>
    </source>
</reference>
<name>A0A804PVR7_MAIZE</name>
<feature type="region of interest" description="Disordered" evidence="4">
    <location>
        <begin position="262"/>
        <end position="351"/>
    </location>
</feature>
<organism evidence="6 7">
    <name type="scientific">Zea mays</name>
    <name type="common">Maize</name>
    <dbReference type="NCBI Taxonomy" id="4577"/>
    <lineage>
        <taxon>Eukaryota</taxon>
        <taxon>Viridiplantae</taxon>
        <taxon>Streptophyta</taxon>
        <taxon>Embryophyta</taxon>
        <taxon>Tracheophyta</taxon>
        <taxon>Spermatophyta</taxon>
        <taxon>Magnoliopsida</taxon>
        <taxon>Liliopsida</taxon>
        <taxon>Poales</taxon>
        <taxon>Poaceae</taxon>
        <taxon>PACMAD clade</taxon>
        <taxon>Panicoideae</taxon>
        <taxon>Andropogonodae</taxon>
        <taxon>Andropogoneae</taxon>
        <taxon>Tripsacinae</taxon>
        <taxon>Zea</taxon>
    </lineage>
</organism>
<sequence>MVSESNRGGADRTTAAGEERGQLLFDVPEIRFTKLFINGSFVDAVSGRTFETRDPRTGGVIASVAEADKEDVDLAVRAARAAFDHGEWPRMSGSERGRIMARLADLVEERADELAALESLDAGKHPAVTRAVDVGNAAGSLRYFAGAADKIHGETLKMPGQFQGHTLREPLGVAGVIIPWNFPSTMFAVKVAPALAAGCALVVKPAEQTPLSALYLAQLAKQAGVPDGVINVVPGFGPTAGAALASHMDVDMASEFHRIHGGRAPHNEGLRGEQPEARLPGAGRQVPAHRLRRRRPRHGRGARRRRQLLQQGRGLRRREPRLRAGTRLRQVRGEVGGEDEELGRGRPVQRP</sequence>
<dbReference type="Pfam" id="PF00171">
    <property type="entry name" value="Aldedh"/>
    <property type="match status" value="1"/>
</dbReference>
<dbReference type="GO" id="GO:0004030">
    <property type="term" value="F:aldehyde dehydrogenase [NAD(P)+] activity"/>
    <property type="evidence" value="ECO:0007669"/>
    <property type="project" value="UniProtKB-ARBA"/>
</dbReference>
<evidence type="ECO:0007829" key="8">
    <source>
        <dbReference type="PeptideAtlas" id="A0A804PVR7"/>
    </source>
</evidence>